<dbReference type="EMBL" id="JACHXF010000006">
    <property type="protein sequence ID" value="MBB3095715.1"/>
    <property type="molecule type" value="Genomic_DNA"/>
</dbReference>
<sequence length="290" mass="31123">MNLTEVYAALVSLDIDIVEPGDVFGRDSTPGPGWLPQVDLLCAVFSADAGWETPASIFLEIGQAVGAQLPTLVIAEPPRRLDPALSSIPTTRVPLTSALALHDQIGLFVRTFSGSPSPVSAPVPMIDRNILREIKEDLADIRSNSQQQDPSAAAERLERASLQLITAAGGEAVSIDRDDEPVDFAAWIPGTEKFLSSPLLIEVKLLRRPEVARGSIDRLRAAANSRGATWALLLYFSITDAGGVKIRGGASWPYIMALNIEELATRLQDEGLAQILNNERNAIMHGASGQ</sequence>
<evidence type="ECO:0000313" key="1">
    <source>
        <dbReference type="EMBL" id="MBB3095715.1"/>
    </source>
</evidence>
<protein>
    <submittedName>
        <fullName evidence="1">Uncharacterized protein</fullName>
    </submittedName>
</protein>
<keyword evidence="2" id="KW-1185">Reference proteome</keyword>
<comment type="caution">
    <text evidence="1">The sequence shown here is derived from an EMBL/GenBank/DDBJ whole genome shotgun (WGS) entry which is preliminary data.</text>
</comment>
<reference evidence="1 2" key="1">
    <citation type="submission" date="2020-08" db="EMBL/GenBank/DDBJ databases">
        <title>Genomic Encyclopedia of Type Strains, Phase III (KMG-III): the genomes of soil and plant-associated and newly described type strains.</title>
        <authorList>
            <person name="Whitman W."/>
        </authorList>
    </citation>
    <scope>NUCLEOTIDE SEQUENCE [LARGE SCALE GENOMIC DNA]</scope>
    <source>
        <strain evidence="1 2">CECT 3287</strain>
    </source>
</reference>
<dbReference type="AlphaFoldDB" id="A0A7W5AGM0"/>
<dbReference type="RefSeq" id="WP_183220632.1">
    <property type="nucleotide sequence ID" value="NZ_BMPW01000004.1"/>
</dbReference>
<organism evidence="1 2">
    <name type="scientific">Actinoplanes campanulatus</name>
    <dbReference type="NCBI Taxonomy" id="113559"/>
    <lineage>
        <taxon>Bacteria</taxon>
        <taxon>Bacillati</taxon>
        <taxon>Actinomycetota</taxon>
        <taxon>Actinomycetes</taxon>
        <taxon>Micromonosporales</taxon>
        <taxon>Micromonosporaceae</taxon>
        <taxon>Actinoplanes</taxon>
    </lineage>
</organism>
<proteinExistence type="predicted"/>
<name>A0A7W5AGM0_9ACTN</name>
<gene>
    <name evidence="1" type="ORF">FHR83_003385</name>
</gene>
<accession>A0A7W5AGM0</accession>
<evidence type="ECO:0000313" key="2">
    <source>
        <dbReference type="Proteomes" id="UP000590749"/>
    </source>
</evidence>
<dbReference type="Proteomes" id="UP000590749">
    <property type="component" value="Unassembled WGS sequence"/>
</dbReference>